<keyword evidence="4" id="KW-1185">Reference proteome</keyword>
<name>A0ABT7AZ64_9CYAN</name>
<comment type="caution">
    <text evidence="3">The sequence shown here is derived from an EMBL/GenBank/DDBJ whole genome shotgun (WGS) entry which is preliminary data.</text>
</comment>
<sequence length="322" mass="36306">MKNRLNLFQFCSSLAIASFLHLSLFTSALQAGDPFRPQNPQAIGEQTEAAFKAIFIGGDYPQGQQYLQRARQTEANDPLVYAMMASMAYIEQDWEQFGDYATQTREVAKALVQQNPLRGNLYIAVGHFLEGGYAVAKDGPVRGATQALGKLQDVLKFIKEAEKIQSDDPELNLIKGYMDLILAVNLPFADPQQAIARLENLGHPPYLTYRGIAMAYRDLGNYNKALEYANLALTATPNHPEVHYLKAQILKELEQWQAAQNFFNQALARPQILPKYLVAQIFFESCQNQRKIDQKPRNCDALRDPIKEGNQIWGPERLPSLD</sequence>
<dbReference type="InterPro" id="IPR011990">
    <property type="entry name" value="TPR-like_helical_dom_sf"/>
</dbReference>
<keyword evidence="1" id="KW-0802">TPR repeat</keyword>
<dbReference type="SMART" id="SM00028">
    <property type="entry name" value="TPR"/>
    <property type="match status" value="2"/>
</dbReference>
<dbReference type="Proteomes" id="UP001235303">
    <property type="component" value="Unassembled WGS sequence"/>
</dbReference>
<dbReference type="EMBL" id="JAQOSP010000147">
    <property type="protein sequence ID" value="MDJ1172194.1"/>
    <property type="molecule type" value="Genomic_DNA"/>
</dbReference>
<feature type="signal peptide" evidence="2">
    <location>
        <begin position="1"/>
        <end position="31"/>
    </location>
</feature>
<dbReference type="PANTHER" id="PTHR12558">
    <property type="entry name" value="CELL DIVISION CYCLE 16,23,27"/>
    <property type="match status" value="1"/>
</dbReference>
<dbReference type="RefSeq" id="WP_283755947.1">
    <property type="nucleotide sequence ID" value="NZ_JAQOSP010000147.1"/>
</dbReference>
<evidence type="ECO:0000256" key="1">
    <source>
        <dbReference type="PROSITE-ProRule" id="PRU00339"/>
    </source>
</evidence>
<feature type="chain" id="PRO_5046469614" evidence="2">
    <location>
        <begin position="32"/>
        <end position="322"/>
    </location>
</feature>
<accession>A0ABT7AZ64</accession>
<dbReference type="SUPFAM" id="SSF48452">
    <property type="entry name" value="TPR-like"/>
    <property type="match status" value="1"/>
</dbReference>
<gene>
    <name evidence="3" type="ORF">PMG71_22450</name>
</gene>
<dbReference type="Pfam" id="PF13424">
    <property type="entry name" value="TPR_12"/>
    <property type="match status" value="1"/>
</dbReference>
<dbReference type="PROSITE" id="PS50005">
    <property type="entry name" value="TPR"/>
    <property type="match status" value="1"/>
</dbReference>
<protein>
    <submittedName>
        <fullName evidence="3">Tetratricopeptide repeat protein</fullName>
    </submittedName>
</protein>
<proteinExistence type="predicted"/>
<evidence type="ECO:0000256" key="2">
    <source>
        <dbReference type="SAM" id="SignalP"/>
    </source>
</evidence>
<dbReference type="PANTHER" id="PTHR12558:SF13">
    <property type="entry name" value="CELL DIVISION CYCLE PROTEIN 27 HOMOLOG"/>
    <property type="match status" value="1"/>
</dbReference>
<organism evidence="3 4">
    <name type="scientific">Roseofilum acuticapitatum BLCC-M154</name>
    <dbReference type="NCBI Taxonomy" id="3022444"/>
    <lineage>
        <taxon>Bacteria</taxon>
        <taxon>Bacillati</taxon>
        <taxon>Cyanobacteriota</taxon>
        <taxon>Cyanophyceae</taxon>
        <taxon>Desertifilales</taxon>
        <taxon>Desertifilaceae</taxon>
        <taxon>Roseofilum</taxon>
        <taxon>Roseofilum acuticapitatum</taxon>
    </lineage>
</organism>
<dbReference type="InterPro" id="IPR019734">
    <property type="entry name" value="TPR_rpt"/>
</dbReference>
<keyword evidence="2" id="KW-0732">Signal</keyword>
<dbReference type="NCBIfam" id="NF041522">
    <property type="entry name" value="TPR_sll0314"/>
    <property type="match status" value="1"/>
</dbReference>
<dbReference type="InterPro" id="IPR048173">
    <property type="entry name" value="Sll0314-like"/>
</dbReference>
<dbReference type="Gene3D" id="1.25.40.10">
    <property type="entry name" value="Tetratricopeptide repeat domain"/>
    <property type="match status" value="2"/>
</dbReference>
<feature type="repeat" description="TPR" evidence="1">
    <location>
        <begin position="206"/>
        <end position="239"/>
    </location>
</feature>
<evidence type="ECO:0000313" key="4">
    <source>
        <dbReference type="Proteomes" id="UP001235303"/>
    </source>
</evidence>
<reference evidence="3 4" key="1">
    <citation type="submission" date="2023-01" db="EMBL/GenBank/DDBJ databases">
        <title>Novel diversity within Roseofilum (Cyanobacteria; Desertifilaceae) from marine benthic mats with descriptions of four novel species.</title>
        <authorList>
            <person name="Wang Y."/>
            <person name="Berthold D.E."/>
            <person name="Hu J."/>
            <person name="Lefler F.W."/>
            <person name="Laughinghouse H.D. IV."/>
        </authorList>
    </citation>
    <scope>NUCLEOTIDE SEQUENCE [LARGE SCALE GENOMIC DNA]</scope>
    <source>
        <strain evidence="3 4">BLCC-M154</strain>
    </source>
</reference>
<evidence type="ECO:0000313" key="3">
    <source>
        <dbReference type="EMBL" id="MDJ1172194.1"/>
    </source>
</evidence>